<accession>A0ABD2YR80</accession>
<dbReference type="Proteomes" id="UP001630127">
    <property type="component" value="Unassembled WGS sequence"/>
</dbReference>
<dbReference type="AlphaFoldDB" id="A0ABD2YR80"/>
<gene>
    <name evidence="1" type="ORF">ACH5RR_028640</name>
</gene>
<comment type="caution">
    <text evidence="1">The sequence shown here is derived from an EMBL/GenBank/DDBJ whole genome shotgun (WGS) entry which is preliminary data.</text>
</comment>
<evidence type="ECO:0000313" key="1">
    <source>
        <dbReference type="EMBL" id="KAL3509239.1"/>
    </source>
</evidence>
<keyword evidence="2" id="KW-1185">Reference proteome</keyword>
<name>A0ABD2YR80_9GENT</name>
<protein>
    <submittedName>
        <fullName evidence="1">Uncharacterized protein</fullName>
    </submittedName>
</protein>
<dbReference type="EMBL" id="JBJUIK010000012">
    <property type="protein sequence ID" value="KAL3509239.1"/>
    <property type="molecule type" value="Genomic_DNA"/>
</dbReference>
<reference evidence="1 2" key="1">
    <citation type="submission" date="2024-11" db="EMBL/GenBank/DDBJ databases">
        <title>A near-complete genome assembly of Cinchona calisaya.</title>
        <authorList>
            <person name="Lian D.C."/>
            <person name="Zhao X.W."/>
            <person name="Wei L."/>
        </authorList>
    </citation>
    <scope>NUCLEOTIDE SEQUENCE [LARGE SCALE GENOMIC DNA]</scope>
    <source>
        <tissue evidence="1">Nenye</tissue>
    </source>
</reference>
<evidence type="ECO:0000313" key="2">
    <source>
        <dbReference type="Proteomes" id="UP001630127"/>
    </source>
</evidence>
<organism evidence="1 2">
    <name type="scientific">Cinchona calisaya</name>
    <dbReference type="NCBI Taxonomy" id="153742"/>
    <lineage>
        <taxon>Eukaryota</taxon>
        <taxon>Viridiplantae</taxon>
        <taxon>Streptophyta</taxon>
        <taxon>Embryophyta</taxon>
        <taxon>Tracheophyta</taxon>
        <taxon>Spermatophyta</taxon>
        <taxon>Magnoliopsida</taxon>
        <taxon>eudicotyledons</taxon>
        <taxon>Gunneridae</taxon>
        <taxon>Pentapetalae</taxon>
        <taxon>asterids</taxon>
        <taxon>lamiids</taxon>
        <taxon>Gentianales</taxon>
        <taxon>Rubiaceae</taxon>
        <taxon>Cinchonoideae</taxon>
        <taxon>Cinchoneae</taxon>
        <taxon>Cinchona</taxon>
    </lineage>
</organism>
<sequence>MEATVSHIEEHDDDKENYNIIIPFVSTKEISNAPILEKAKIAVPIVNRRFRRPLQDITHLFITTNSLPPLLQLSDLGFYSPLNSTLAAVNSRKRKISDGNEFDDSVMKTASKILRKEFR</sequence>
<proteinExistence type="predicted"/>